<evidence type="ECO:0000256" key="6">
    <source>
        <dbReference type="ARBA" id="ARBA00023136"/>
    </source>
</evidence>
<organism evidence="14 15">
    <name type="scientific">Trichlorobacter ammonificans</name>
    <dbReference type="NCBI Taxonomy" id="2916410"/>
    <lineage>
        <taxon>Bacteria</taxon>
        <taxon>Pseudomonadati</taxon>
        <taxon>Thermodesulfobacteriota</taxon>
        <taxon>Desulfuromonadia</taxon>
        <taxon>Geobacterales</taxon>
        <taxon>Geobacteraceae</taxon>
        <taxon>Trichlorobacter</taxon>
    </lineage>
</organism>
<proteinExistence type="inferred from homology"/>
<dbReference type="PROSITE" id="PS50198">
    <property type="entry name" value="PPIC_PPIASE_2"/>
    <property type="match status" value="1"/>
</dbReference>
<dbReference type="EMBL" id="OW150024">
    <property type="protein sequence ID" value="CAH2030065.1"/>
    <property type="molecule type" value="Genomic_DNA"/>
</dbReference>
<dbReference type="InterPro" id="IPR052029">
    <property type="entry name" value="PpiD_chaperone"/>
</dbReference>
<gene>
    <name evidence="14" type="ORF">GEAMG1_0243</name>
</gene>
<evidence type="ECO:0000256" key="9">
    <source>
        <dbReference type="ARBA" id="ARBA00040743"/>
    </source>
</evidence>
<dbReference type="Proteomes" id="UP001295463">
    <property type="component" value="Chromosome"/>
</dbReference>
<dbReference type="InterPro" id="IPR027304">
    <property type="entry name" value="Trigger_fact/SurA_dom_sf"/>
</dbReference>
<dbReference type="Gene3D" id="1.10.4030.10">
    <property type="entry name" value="Porin chaperone SurA, peptide-binding domain"/>
    <property type="match status" value="1"/>
</dbReference>
<comment type="similarity">
    <text evidence="8">Belongs to the PpiD chaperone family.</text>
</comment>
<sequence length="547" mass="60734">MYYYPFQIYGEKEFFPMLDLMRKKKETFLIKAIFIVIVLSFIGTIFLVWGKGEEGFSRSSGYAAKVDRTVISYESYQNSYQRLRDIYQQVFGPGLTPEVEKELNLRQQAIDRLIDNVLIQKAAKGLGVTVSKDEVAAAIAVMPAFQQNGAFDYALYQQTLRTNRITANDFEESQKRDLLISKARTAVMNKTTISDDELLKQYHRENDKIELSYVSFSAAELAAGVKPTDADLEDHLKKNAERFKTPEKIALTWLLLPHATRTEGIALADDEVESFYRKNLDRYLGKDNNAIPLEQIRDRVKTDALRQKAAKQLYEKAADTLFQNIKSGDIALVASKLGARTEQTALFTAAAPPAALAGEATLIKKAFELKQGELGGPVETAKGVYIFKVSEKKAAELPPLAQVRGTVEQQVRLAKAEELARQKAAEAQKALASGDGGLKLSSTPAFGYNGQGTIPGIGSSKPMLEKVFDLTTAVPAPTEPFLVGNRWYAARLKQRIAAPADGFASRKEEIKARLLPVRQETALRDWLKELRAKAKIEINPALTSATP</sequence>
<dbReference type="InterPro" id="IPR000297">
    <property type="entry name" value="PPIase_PpiC"/>
</dbReference>
<evidence type="ECO:0000256" key="7">
    <source>
        <dbReference type="ARBA" id="ARBA00023186"/>
    </source>
</evidence>
<keyword evidence="2" id="KW-1003">Cell membrane</keyword>
<evidence type="ECO:0000259" key="13">
    <source>
        <dbReference type="PROSITE" id="PS50198"/>
    </source>
</evidence>
<evidence type="ECO:0000256" key="3">
    <source>
        <dbReference type="ARBA" id="ARBA00022519"/>
    </source>
</evidence>
<dbReference type="SUPFAM" id="SSF109998">
    <property type="entry name" value="Triger factor/SurA peptide-binding domain-like"/>
    <property type="match status" value="1"/>
</dbReference>
<keyword evidence="7" id="KW-0143">Chaperone</keyword>
<reference evidence="14 15" key="1">
    <citation type="submission" date="2022-03" db="EMBL/GenBank/DDBJ databases">
        <authorList>
            <person name="Koch H."/>
        </authorList>
    </citation>
    <scope>NUCLEOTIDE SEQUENCE [LARGE SCALE GENOMIC DNA]</scope>
    <source>
        <strain evidence="14 15">G1</strain>
    </source>
</reference>
<dbReference type="RefSeq" id="WP_305731034.1">
    <property type="nucleotide sequence ID" value="NZ_OW150024.1"/>
</dbReference>
<dbReference type="Pfam" id="PF13624">
    <property type="entry name" value="SurA_N_3"/>
    <property type="match status" value="1"/>
</dbReference>
<evidence type="ECO:0000256" key="2">
    <source>
        <dbReference type="ARBA" id="ARBA00022475"/>
    </source>
</evidence>
<keyword evidence="6 12" id="KW-0472">Membrane</keyword>
<dbReference type="Gene3D" id="3.10.50.40">
    <property type="match status" value="1"/>
</dbReference>
<keyword evidence="3" id="KW-0997">Cell inner membrane</keyword>
<dbReference type="Pfam" id="PF13145">
    <property type="entry name" value="Rotamase_2"/>
    <property type="match status" value="1"/>
</dbReference>
<dbReference type="PANTHER" id="PTHR47529:SF1">
    <property type="entry name" value="PERIPLASMIC CHAPERONE PPID"/>
    <property type="match status" value="1"/>
</dbReference>
<protein>
    <recommendedName>
        <fullName evidence="9">Periplasmic chaperone PpiD</fullName>
    </recommendedName>
    <alternativeName>
        <fullName evidence="10">Periplasmic folding chaperone</fullName>
    </alternativeName>
</protein>
<evidence type="ECO:0000256" key="11">
    <source>
        <dbReference type="PROSITE-ProRule" id="PRU00278"/>
    </source>
</evidence>
<dbReference type="GO" id="GO:0003755">
    <property type="term" value="F:peptidyl-prolyl cis-trans isomerase activity"/>
    <property type="evidence" value="ECO:0007669"/>
    <property type="project" value="UniProtKB-EC"/>
</dbReference>
<keyword evidence="11 14" id="KW-0413">Isomerase</keyword>
<evidence type="ECO:0000313" key="14">
    <source>
        <dbReference type="EMBL" id="CAH2030065.1"/>
    </source>
</evidence>
<evidence type="ECO:0000256" key="10">
    <source>
        <dbReference type="ARBA" id="ARBA00042775"/>
    </source>
</evidence>
<dbReference type="PANTHER" id="PTHR47529">
    <property type="entry name" value="PEPTIDYL-PROLYL CIS-TRANS ISOMERASE D"/>
    <property type="match status" value="1"/>
</dbReference>
<evidence type="ECO:0000256" key="8">
    <source>
        <dbReference type="ARBA" id="ARBA00038408"/>
    </source>
</evidence>
<keyword evidence="11" id="KW-0697">Rotamase</keyword>
<evidence type="ECO:0000256" key="12">
    <source>
        <dbReference type="SAM" id="Phobius"/>
    </source>
</evidence>
<evidence type="ECO:0000256" key="5">
    <source>
        <dbReference type="ARBA" id="ARBA00022989"/>
    </source>
</evidence>
<feature type="transmembrane region" description="Helical" evidence="12">
    <location>
        <begin position="28"/>
        <end position="49"/>
    </location>
</feature>
<accession>A0ABM9D6Q5</accession>
<feature type="domain" description="PpiC" evidence="13">
    <location>
        <begin position="257"/>
        <end position="391"/>
    </location>
</feature>
<name>A0ABM9D6Q5_9BACT</name>
<keyword evidence="4 12" id="KW-0812">Transmembrane</keyword>
<evidence type="ECO:0000256" key="1">
    <source>
        <dbReference type="ARBA" id="ARBA00004382"/>
    </source>
</evidence>
<evidence type="ECO:0000313" key="15">
    <source>
        <dbReference type="Proteomes" id="UP001295463"/>
    </source>
</evidence>
<keyword evidence="15" id="KW-1185">Reference proteome</keyword>
<dbReference type="InterPro" id="IPR046357">
    <property type="entry name" value="PPIase_dom_sf"/>
</dbReference>
<evidence type="ECO:0000256" key="4">
    <source>
        <dbReference type="ARBA" id="ARBA00022692"/>
    </source>
</evidence>
<keyword evidence="5 12" id="KW-1133">Transmembrane helix</keyword>
<comment type="subcellular location">
    <subcellularLocation>
        <location evidence="1">Cell inner membrane</location>
        <topology evidence="1">Single-pass type II membrane protein</topology>
        <orientation evidence="1">Periplasmic side</orientation>
    </subcellularLocation>
</comment>